<protein>
    <submittedName>
        <fullName evidence="1">Uncharacterized protein</fullName>
    </submittedName>
</protein>
<sequence length="70" mass="7911">MICCSLESRRIDCDRLKHLHRTALGRESYIQLLPCPADLFSGRLIIKNRTEVACNAEEGYPPVARDRPAA</sequence>
<dbReference type="Proteomes" id="UP000724874">
    <property type="component" value="Unassembled WGS sequence"/>
</dbReference>
<dbReference type="EMBL" id="JADNYJ010000041">
    <property type="protein sequence ID" value="KAF8901499.1"/>
    <property type="molecule type" value="Genomic_DNA"/>
</dbReference>
<gene>
    <name evidence="1" type="ORF">CPB84DRAFT_1777452</name>
</gene>
<organism evidence="1 2">
    <name type="scientific">Gymnopilus junonius</name>
    <name type="common">Spectacular rustgill mushroom</name>
    <name type="synonym">Gymnopilus spectabilis subsp. junonius</name>
    <dbReference type="NCBI Taxonomy" id="109634"/>
    <lineage>
        <taxon>Eukaryota</taxon>
        <taxon>Fungi</taxon>
        <taxon>Dikarya</taxon>
        <taxon>Basidiomycota</taxon>
        <taxon>Agaricomycotina</taxon>
        <taxon>Agaricomycetes</taxon>
        <taxon>Agaricomycetidae</taxon>
        <taxon>Agaricales</taxon>
        <taxon>Agaricineae</taxon>
        <taxon>Hymenogastraceae</taxon>
        <taxon>Gymnopilus</taxon>
    </lineage>
</organism>
<comment type="caution">
    <text evidence="1">The sequence shown here is derived from an EMBL/GenBank/DDBJ whole genome shotgun (WGS) entry which is preliminary data.</text>
</comment>
<evidence type="ECO:0000313" key="2">
    <source>
        <dbReference type="Proteomes" id="UP000724874"/>
    </source>
</evidence>
<accession>A0A9P5NNR1</accession>
<proteinExistence type="predicted"/>
<name>A0A9P5NNR1_GYMJU</name>
<evidence type="ECO:0000313" key="1">
    <source>
        <dbReference type="EMBL" id="KAF8901499.1"/>
    </source>
</evidence>
<reference evidence="1" key="1">
    <citation type="submission" date="2020-11" db="EMBL/GenBank/DDBJ databases">
        <authorList>
            <consortium name="DOE Joint Genome Institute"/>
            <person name="Ahrendt S."/>
            <person name="Riley R."/>
            <person name="Andreopoulos W."/>
            <person name="LaButti K."/>
            <person name="Pangilinan J."/>
            <person name="Ruiz-duenas F.J."/>
            <person name="Barrasa J.M."/>
            <person name="Sanchez-Garcia M."/>
            <person name="Camarero S."/>
            <person name="Miyauchi S."/>
            <person name="Serrano A."/>
            <person name="Linde D."/>
            <person name="Babiker R."/>
            <person name="Drula E."/>
            <person name="Ayuso-Fernandez I."/>
            <person name="Pacheco R."/>
            <person name="Padilla G."/>
            <person name="Ferreira P."/>
            <person name="Barriuso J."/>
            <person name="Kellner H."/>
            <person name="Castanera R."/>
            <person name="Alfaro M."/>
            <person name="Ramirez L."/>
            <person name="Pisabarro A.G."/>
            <person name="Kuo A."/>
            <person name="Tritt A."/>
            <person name="Lipzen A."/>
            <person name="He G."/>
            <person name="Yan M."/>
            <person name="Ng V."/>
            <person name="Cullen D."/>
            <person name="Martin F."/>
            <person name="Rosso M.-N."/>
            <person name="Henrissat B."/>
            <person name="Hibbett D."/>
            <person name="Martinez A.T."/>
            <person name="Grigoriev I.V."/>
        </authorList>
    </citation>
    <scope>NUCLEOTIDE SEQUENCE</scope>
    <source>
        <strain evidence="1">AH 44721</strain>
    </source>
</reference>
<dbReference type="AlphaFoldDB" id="A0A9P5NNR1"/>
<keyword evidence="2" id="KW-1185">Reference proteome</keyword>